<evidence type="ECO:0000256" key="1">
    <source>
        <dbReference type="ARBA" id="ARBA00022679"/>
    </source>
</evidence>
<dbReference type="EMBL" id="JACTAM010000003">
    <property type="protein sequence ID" value="KAI2665983.1"/>
    <property type="molecule type" value="Genomic_DNA"/>
</dbReference>
<dbReference type="Gene3D" id="3.30.420.10">
    <property type="entry name" value="Ribonuclease H-like superfamily/Ribonuclease H"/>
    <property type="match status" value="2"/>
</dbReference>
<evidence type="ECO:0000256" key="3">
    <source>
        <dbReference type="ARBA" id="ARBA00022722"/>
    </source>
</evidence>
<proteinExistence type="predicted"/>
<dbReference type="PROSITE" id="PS50879">
    <property type="entry name" value="RNASE_H_1"/>
    <property type="match status" value="1"/>
</dbReference>
<evidence type="ECO:0000256" key="6">
    <source>
        <dbReference type="ARBA" id="ARBA00022918"/>
    </source>
</evidence>
<accession>A0ABQ8MVS8</accession>
<dbReference type="Proteomes" id="UP000830375">
    <property type="component" value="Unassembled WGS sequence"/>
</dbReference>
<evidence type="ECO:0000259" key="7">
    <source>
        <dbReference type="PROSITE" id="PS50879"/>
    </source>
</evidence>
<keyword evidence="4" id="KW-0255">Endonuclease</keyword>
<name>A0ABQ8MVS8_LABRO</name>
<dbReference type="InterPro" id="IPR012337">
    <property type="entry name" value="RNaseH-like_sf"/>
</dbReference>
<feature type="domain" description="RNase H type-1" evidence="7">
    <location>
        <begin position="23"/>
        <end position="190"/>
    </location>
</feature>
<evidence type="ECO:0000313" key="8">
    <source>
        <dbReference type="EMBL" id="KAI2665983.1"/>
    </source>
</evidence>
<evidence type="ECO:0000256" key="4">
    <source>
        <dbReference type="ARBA" id="ARBA00022759"/>
    </source>
</evidence>
<evidence type="ECO:0000313" key="9">
    <source>
        <dbReference type="Proteomes" id="UP000830375"/>
    </source>
</evidence>
<dbReference type="InterPro" id="IPR002156">
    <property type="entry name" value="RNaseH_domain"/>
</dbReference>
<gene>
    <name evidence="8" type="ORF">H4Q32_009724</name>
</gene>
<sequence>MPACLCAVVAAGIVVEMAERIILSHPMIVYTSRQVGAILHNMRTQHMTVQRRSGYEAIAGHKNLTTQPTSSINPALLGVLGMADMIDDFLAAELVRRGCKLMAGKRVTIYTDSKYAWGVVHHFAKTWEARDVKTVDGKPIAHSNLIGQLTESVQLPAEVAIVKVKGHAAGDDEQTVGNRKADEAAKLAAKAQIKPPFDMGNKHQVTMAVHITNVPEIDIKILQSQPTQTDLEHWSKHGCASDKDGILCSNAERLKNTIKGQLTKAVLETGKKWVDLLPAELTEIRMTPSSTIKLSPFEILMDRPFPTPWVKGHTGIASLGDLEVIQEDYVTSLIEKLTSICADVSLCVPLPSEKPTHPFVPGQSVLIKSLKMMRVGEPRYLGPTTVIAVTRTGVLTDYQPQWIHASRGGGKTLTKLRKELPLIVRFESQVQQGLKVVGVNNQRSLHPQYHKIVASLDQAVAFRITGTIVGDDRVKGTLPCLSGHLSALCP</sequence>
<dbReference type="Pfam" id="PF00075">
    <property type="entry name" value="RNase_H"/>
    <property type="match status" value="1"/>
</dbReference>
<evidence type="ECO:0000256" key="2">
    <source>
        <dbReference type="ARBA" id="ARBA00022695"/>
    </source>
</evidence>
<dbReference type="InterPro" id="IPR036397">
    <property type="entry name" value="RNaseH_sf"/>
</dbReference>
<comment type="caution">
    <text evidence="8">The sequence shown here is derived from an EMBL/GenBank/DDBJ whole genome shotgun (WGS) entry which is preliminary data.</text>
</comment>
<reference evidence="8 9" key="1">
    <citation type="submission" date="2022-01" db="EMBL/GenBank/DDBJ databases">
        <title>A high-quality chromosome-level genome assembly of rohu carp, Labeo rohita.</title>
        <authorList>
            <person name="Arick M.A. II"/>
            <person name="Hsu C.-Y."/>
            <person name="Magbanua Z."/>
            <person name="Pechanova O."/>
            <person name="Grover C."/>
            <person name="Miller E."/>
            <person name="Thrash A."/>
            <person name="Ezzel L."/>
            <person name="Alam S."/>
            <person name="Benzie J."/>
            <person name="Hamilton M."/>
            <person name="Karsi A."/>
            <person name="Lawrence M.L."/>
            <person name="Peterson D.G."/>
        </authorList>
    </citation>
    <scope>NUCLEOTIDE SEQUENCE [LARGE SCALE GENOMIC DNA]</scope>
    <source>
        <strain evidence="9">BAU-BD-2019</strain>
        <tissue evidence="8">Blood</tissue>
    </source>
</reference>
<evidence type="ECO:0000256" key="5">
    <source>
        <dbReference type="ARBA" id="ARBA00022801"/>
    </source>
</evidence>
<dbReference type="PANTHER" id="PTHR41694">
    <property type="entry name" value="ENDOGENOUS RETROVIRUS GROUP K MEMBER POL PROTEIN"/>
    <property type="match status" value="1"/>
</dbReference>
<keyword evidence="3" id="KW-0540">Nuclease</keyword>
<dbReference type="SUPFAM" id="SSF53098">
    <property type="entry name" value="Ribonuclease H-like"/>
    <property type="match status" value="1"/>
</dbReference>
<keyword evidence="6" id="KW-0695">RNA-directed DNA polymerase</keyword>
<keyword evidence="1" id="KW-0808">Transferase</keyword>
<protein>
    <submittedName>
        <fullName evidence="8">Gag-Pol polyprotein</fullName>
    </submittedName>
</protein>
<dbReference type="Gene3D" id="2.30.30.850">
    <property type="match status" value="1"/>
</dbReference>
<keyword evidence="2" id="KW-0548">Nucleotidyltransferase</keyword>
<keyword evidence="5" id="KW-0378">Hydrolase</keyword>
<keyword evidence="9" id="KW-1185">Reference proteome</keyword>
<organism evidence="8 9">
    <name type="scientific">Labeo rohita</name>
    <name type="common">Indian major carp</name>
    <name type="synonym">Cyprinus rohita</name>
    <dbReference type="NCBI Taxonomy" id="84645"/>
    <lineage>
        <taxon>Eukaryota</taxon>
        <taxon>Metazoa</taxon>
        <taxon>Chordata</taxon>
        <taxon>Craniata</taxon>
        <taxon>Vertebrata</taxon>
        <taxon>Euteleostomi</taxon>
        <taxon>Actinopterygii</taxon>
        <taxon>Neopterygii</taxon>
        <taxon>Teleostei</taxon>
        <taxon>Ostariophysi</taxon>
        <taxon>Cypriniformes</taxon>
        <taxon>Cyprinidae</taxon>
        <taxon>Labeoninae</taxon>
        <taxon>Labeonini</taxon>
        <taxon>Labeo</taxon>
    </lineage>
</organism>
<dbReference type="PANTHER" id="PTHR41694:SF5">
    <property type="entry name" value="RIBONUCLEASE H"/>
    <property type="match status" value="1"/>
</dbReference>